<evidence type="ECO:0000256" key="3">
    <source>
        <dbReference type="ARBA" id="ARBA00022490"/>
    </source>
</evidence>
<dbReference type="PROSITE" id="PS51881">
    <property type="entry name" value="OCT"/>
    <property type="match status" value="1"/>
</dbReference>
<evidence type="ECO:0000256" key="5">
    <source>
        <dbReference type="ARBA" id="ARBA00022741"/>
    </source>
</evidence>
<dbReference type="InterPro" id="IPR027417">
    <property type="entry name" value="P-loop_NTPase"/>
</dbReference>
<evidence type="ECO:0000256" key="1">
    <source>
        <dbReference type="ARBA" id="ARBA00001946"/>
    </source>
</evidence>
<dbReference type="GO" id="GO:0003924">
    <property type="term" value="F:GTPase activity"/>
    <property type="evidence" value="ECO:0007669"/>
    <property type="project" value="UniProtKB-UniRule"/>
</dbReference>
<dbReference type="RefSeq" id="WP_180136233.1">
    <property type="nucleotide sequence ID" value="NZ_JABMKT010000024.1"/>
</dbReference>
<feature type="binding site" evidence="9">
    <location>
        <begin position="190"/>
        <end position="194"/>
    </location>
    <ligand>
        <name>GTP</name>
        <dbReference type="ChEBI" id="CHEBI:37565"/>
    </ligand>
</feature>
<evidence type="ECO:0000313" key="14">
    <source>
        <dbReference type="Proteomes" id="UP000526184"/>
    </source>
</evidence>
<dbReference type="NCBIfam" id="TIGR02729">
    <property type="entry name" value="Obg_CgtA"/>
    <property type="match status" value="1"/>
</dbReference>
<dbReference type="HAMAP" id="MF_01454">
    <property type="entry name" value="GTPase_Obg"/>
    <property type="match status" value="1"/>
</dbReference>
<evidence type="ECO:0000256" key="4">
    <source>
        <dbReference type="ARBA" id="ARBA00022723"/>
    </source>
</evidence>
<dbReference type="GO" id="GO:0005737">
    <property type="term" value="C:cytoplasm"/>
    <property type="evidence" value="ECO:0007669"/>
    <property type="project" value="UniProtKB-SubCell"/>
</dbReference>
<keyword evidence="4 9" id="KW-0479">Metal-binding</keyword>
<name>A0A7Z0TAN1_9FUSO</name>
<evidence type="ECO:0000259" key="12">
    <source>
        <dbReference type="PROSITE" id="PS51883"/>
    </source>
</evidence>
<dbReference type="PROSITE" id="PS51883">
    <property type="entry name" value="OBG"/>
    <property type="match status" value="1"/>
</dbReference>
<dbReference type="Gene3D" id="3.30.300.350">
    <property type="entry name" value="GTP-binding protein OBG, C-terminal domain"/>
    <property type="match status" value="1"/>
</dbReference>
<sequence length="432" mass="48041">MFIDESIITVKSGKGGDGAATFRREKFVQFGGPDGGDGGKGGDVIFIADPNINTLVDFKTIKMFEAEDGQKGSGARCKGASGKNCIIKVPVGTMIRDYETDKLLVDLDIPNEEVVLLKGGDGGRGNIHFKSSVRKAPKIAESGREGMELKIKLELKLLADVALVGYPSVGKSSFINKVSAANSKVAEYHFTTLKPKLGVVRISDEESFVIADIPGLIEGAHEGVGLGDRFLKHIQRCKTIVHIVDISGIEGREPIEDFEKINNELFKFSERLSKKEQIVFANKLDMVFDEKEEKIAEFKKELVKHGIKEENIVFGSILTGENLRELVNRVWNLVKNTEREVIEEEADLDLVLPDLVRKQDDWIVEKLDDEVYELKGQIVDNVLRKYVLLGEEGIIQFLQIMRKLGMEKVLESHGVVEGDTIIIAGYEFTYVQ</sequence>
<comment type="caution">
    <text evidence="13">The sequence shown here is derived from an EMBL/GenBank/DDBJ whole genome shotgun (WGS) entry which is preliminary data.</text>
</comment>
<dbReference type="PRINTS" id="PR00326">
    <property type="entry name" value="GTP1OBG"/>
</dbReference>
<feature type="binding site" evidence="9">
    <location>
        <begin position="316"/>
        <end position="318"/>
    </location>
    <ligand>
        <name>GTP</name>
        <dbReference type="ChEBI" id="CHEBI:37565"/>
    </ligand>
</feature>
<dbReference type="InterPro" id="IPR036726">
    <property type="entry name" value="GTP1_OBG_dom_sf"/>
</dbReference>
<dbReference type="EMBL" id="JABMKT010000024">
    <property type="protein sequence ID" value="NYV28190.1"/>
    <property type="molecule type" value="Genomic_DNA"/>
</dbReference>
<dbReference type="PANTHER" id="PTHR11702:SF31">
    <property type="entry name" value="MITOCHONDRIAL RIBOSOME-ASSOCIATED GTPASE 2"/>
    <property type="match status" value="1"/>
</dbReference>
<dbReference type="Gene3D" id="3.40.50.300">
    <property type="entry name" value="P-loop containing nucleotide triphosphate hydrolases"/>
    <property type="match status" value="1"/>
</dbReference>
<feature type="domain" description="Obg" evidence="12">
    <location>
        <begin position="1"/>
        <end position="158"/>
    </location>
</feature>
<feature type="binding site" evidence="9">
    <location>
        <begin position="165"/>
        <end position="172"/>
    </location>
    <ligand>
        <name>GTP</name>
        <dbReference type="ChEBI" id="CHEBI:37565"/>
    </ligand>
</feature>
<comment type="subcellular location">
    <subcellularLocation>
        <location evidence="9">Cytoplasm</location>
    </subcellularLocation>
</comment>
<dbReference type="Pfam" id="PF01926">
    <property type="entry name" value="MMR_HSR1"/>
    <property type="match status" value="1"/>
</dbReference>
<dbReference type="Pfam" id="PF09269">
    <property type="entry name" value="DUF1967"/>
    <property type="match status" value="1"/>
</dbReference>
<evidence type="ECO:0000256" key="6">
    <source>
        <dbReference type="ARBA" id="ARBA00022801"/>
    </source>
</evidence>
<dbReference type="NCBIfam" id="NF008956">
    <property type="entry name" value="PRK12299.1"/>
    <property type="match status" value="1"/>
</dbReference>
<dbReference type="NCBIfam" id="TIGR03595">
    <property type="entry name" value="Obg_CgtA_exten"/>
    <property type="match status" value="1"/>
</dbReference>
<evidence type="ECO:0000259" key="11">
    <source>
        <dbReference type="PROSITE" id="PS51881"/>
    </source>
</evidence>
<evidence type="ECO:0000313" key="13">
    <source>
        <dbReference type="EMBL" id="NYV28190.1"/>
    </source>
</evidence>
<keyword evidence="14" id="KW-1185">Reference proteome</keyword>
<feature type="binding site" evidence="9">
    <location>
        <begin position="282"/>
        <end position="285"/>
    </location>
    <ligand>
        <name>GTP</name>
        <dbReference type="ChEBI" id="CHEBI:37565"/>
    </ligand>
</feature>
<dbReference type="Gene3D" id="2.70.210.12">
    <property type="entry name" value="GTP1/OBG domain"/>
    <property type="match status" value="1"/>
</dbReference>
<feature type="binding site" evidence="9">
    <location>
        <begin position="212"/>
        <end position="215"/>
    </location>
    <ligand>
        <name>GTP</name>
        <dbReference type="ChEBI" id="CHEBI:37565"/>
    </ligand>
</feature>
<dbReference type="PROSITE" id="PS51710">
    <property type="entry name" value="G_OBG"/>
    <property type="match status" value="1"/>
</dbReference>
<protein>
    <recommendedName>
        <fullName evidence="9">GTPase Obg</fullName>
        <ecNumber evidence="9">3.6.5.-</ecNumber>
    </recommendedName>
    <alternativeName>
        <fullName evidence="9">GTP-binding protein Obg</fullName>
    </alternativeName>
</protein>
<comment type="function">
    <text evidence="9">An essential GTPase which binds GTP, GDP and possibly (p)ppGpp with moderate affinity, with high nucleotide exchange rates and a fairly low GTP hydrolysis rate. Plays a role in control of the cell cycle, stress response, ribosome biogenesis and in those bacteria that undergo differentiation, in morphogenesis control.</text>
</comment>
<keyword evidence="7 9" id="KW-0460">Magnesium</keyword>
<proteinExistence type="inferred from homology"/>
<comment type="subunit">
    <text evidence="9">Monomer.</text>
</comment>
<dbReference type="InterPro" id="IPR006073">
    <property type="entry name" value="GTP-bd"/>
</dbReference>
<feature type="domain" description="OCT" evidence="11">
    <location>
        <begin position="354"/>
        <end position="432"/>
    </location>
</feature>
<dbReference type="SUPFAM" id="SSF82051">
    <property type="entry name" value="Obg GTP-binding protein N-terminal domain"/>
    <property type="match status" value="1"/>
</dbReference>
<accession>A0A7Z0TAN1</accession>
<dbReference type="EC" id="3.6.5.-" evidence="9"/>
<evidence type="ECO:0000256" key="9">
    <source>
        <dbReference type="HAMAP-Rule" id="MF_01454"/>
    </source>
</evidence>
<keyword evidence="3 9" id="KW-0963">Cytoplasm</keyword>
<evidence type="ECO:0000256" key="2">
    <source>
        <dbReference type="ARBA" id="ARBA00007699"/>
    </source>
</evidence>
<dbReference type="PANTHER" id="PTHR11702">
    <property type="entry name" value="DEVELOPMENTALLY REGULATED GTP-BINDING PROTEIN-RELATED"/>
    <property type="match status" value="1"/>
</dbReference>
<comment type="similarity">
    <text evidence="2 9">Belongs to the TRAFAC class OBG-HflX-like GTPase superfamily. OBG GTPase family.</text>
</comment>
<dbReference type="GO" id="GO:0005525">
    <property type="term" value="F:GTP binding"/>
    <property type="evidence" value="ECO:0007669"/>
    <property type="project" value="UniProtKB-UniRule"/>
</dbReference>
<comment type="cofactor">
    <cofactor evidence="1 9">
        <name>Mg(2+)</name>
        <dbReference type="ChEBI" id="CHEBI:18420"/>
    </cofactor>
</comment>
<keyword evidence="5 9" id="KW-0547">Nucleotide-binding</keyword>
<keyword evidence="8 9" id="KW-0342">GTP-binding</keyword>
<feature type="binding site" evidence="9">
    <location>
        <position position="192"/>
    </location>
    <ligand>
        <name>Mg(2+)</name>
        <dbReference type="ChEBI" id="CHEBI:18420"/>
    </ligand>
</feature>
<feature type="binding site" evidence="9">
    <location>
        <position position="172"/>
    </location>
    <ligand>
        <name>Mg(2+)</name>
        <dbReference type="ChEBI" id="CHEBI:18420"/>
    </ligand>
</feature>
<gene>
    <name evidence="13" type="primary">obgE</name>
    <name evidence="9" type="synonym">obg</name>
    <name evidence="13" type="ORF">HP397_05145</name>
</gene>
<feature type="domain" description="OBG-type G" evidence="10">
    <location>
        <begin position="159"/>
        <end position="335"/>
    </location>
</feature>
<dbReference type="Proteomes" id="UP000526184">
    <property type="component" value="Unassembled WGS sequence"/>
</dbReference>
<dbReference type="CDD" id="cd01898">
    <property type="entry name" value="Obg"/>
    <property type="match status" value="1"/>
</dbReference>
<dbReference type="InterPro" id="IPR045086">
    <property type="entry name" value="OBG_GTPase"/>
</dbReference>
<dbReference type="GO" id="GO:0042254">
    <property type="term" value="P:ribosome biogenesis"/>
    <property type="evidence" value="ECO:0007669"/>
    <property type="project" value="UniProtKB-UniRule"/>
</dbReference>
<dbReference type="InterPro" id="IPR006169">
    <property type="entry name" value="GTP1_OBG_dom"/>
</dbReference>
<reference evidence="13 14" key="1">
    <citation type="submission" date="2020-05" db="EMBL/GenBank/DDBJ databases">
        <title>Streptobacillus felis strain LHL191014123.</title>
        <authorList>
            <person name="Fawzy A."/>
            <person name="Rau J."/>
            <person name="Risse K."/>
            <person name="Schauerte N."/>
            <person name="Geiger C."/>
            <person name="Blom J."/>
            <person name="Imirzalioglu C."/>
            <person name="Falgenhauer J."/>
            <person name="Bach A."/>
            <person name="Herden C."/>
            <person name="Eisenberg T."/>
        </authorList>
    </citation>
    <scope>NUCLEOTIDE SEQUENCE [LARGE SCALE GENOMIC DNA]</scope>
    <source>
        <strain evidence="13 14">LHL191014123</strain>
    </source>
</reference>
<evidence type="ECO:0000256" key="7">
    <source>
        <dbReference type="ARBA" id="ARBA00022842"/>
    </source>
</evidence>
<dbReference type="InterPro" id="IPR036346">
    <property type="entry name" value="GTP-bd_prot_GTP1/OBG_C_sf"/>
</dbReference>
<evidence type="ECO:0000259" key="10">
    <source>
        <dbReference type="PROSITE" id="PS51710"/>
    </source>
</evidence>
<keyword evidence="6 9" id="KW-0378">Hydrolase</keyword>
<dbReference type="Pfam" id="PF01018">
    <property type="entry name" value="GTP1_OBG"/>
    <property type="match status" value="1"/>
</dbReference>
<dbReference type="FunFam" id="2.70.210.12:FF:000001">
    <property type="entry name" value="GTPase Obg"/>
    <property type="match status" value="1"/>
</dbReference>
<dbReference type="GO" id="GO:0000287">
    <property type="term" value="F:magnesium ion binding"/>
    <property type="evidence" value="ECO:0007669"/>
    <property type="project" value="InterPro"/>
</dbReference>
<organism evidence="13 14">
    <name type="scientific">Streptobacillus felis</name>
    <dbReference type="NCBI Taxonomy" id="1384509"/>
    <lineage>
        <taxon>Bacteria</taxon>
        <taxon>Fusobacteriati</taxon>
        <taxon>Fusobacteriota</taxon>
        <taxon>Fusobacteriia</taxon>
        <taxon>Fusobacteriales</taxon>
        <taxon>Leptotrichiaceae</taxon>
        <taxon>Streptobacillus</taxon>
    </lineage>
</organism>
<dbReference type="SUPFAM" id="SSF102741">
    <property type="entry name" value="Obg GTP-binding protein C-terminal domain"/>
    <property type="match status" value="1"/>
</dbReference>
<evidence type="ECO:0000256" key="8">
    <source>
        <dbReference type="ARBA" id="ARBA00023134"/>
    </source>
</evidence>
<dbReference type="InterPro" id="IPR015349">
    <property type="entry name" value="OCT_dom"/>
</dbReference>
<dbReference type="PROSITE" id="PS00905">
    <property type="entry name" value="GTP1_OBG"/>
    <property type="match status" value="1"/>
</dbReference>
<dbReference type="SUPFAM" id="SSF52540">
    <property type="entry name" value="P-loop containing nucleoside triphosphate hydrolases"/>
    <property type="match status" value="1"/>
</dbReference>
<dbReference type="InterPro" id="IPR031167">
    <property type="entry name" value="G_OBG"/>
</dbReference>
<dbReference type="InterPro" id="IPR014100">
    <property type="entry name" value="GTP-bd_Obg/CgtA"/>
</dbReference>
<dbReference type="NCBIfam" id="NF008955">
    <property type="entry name" value="PRK12297.1"/>
    <property type="match status" value="1"/>
</dbReference>
<dbReference type="InterPro" id="IPR006074">
    <property type="entry name" value="GTP1-OBG_CS"/>
</dbReference>
<dbReference type="AlphaFoldDB" id="A0A7Z0TAN1"/>